<dbReference type="Gene3D" id="1.20.58.1520">
    <property type="match status" value="1"/>
</dbReference>
<name>A0ABC8T727_9AQUA</name>
<reference evidence="10 11" key="1">
    <citation type="submission" date="2024-02" db="EMBL/GenBank/DDBJ databases">
        <authorList>
            <person name="Vignale AGUSTIN F."/>
            <person name="Sosa J E."/>
            <person name="Modenutti C."/>
        </authorList>
    </citation>
    <scope>NUCLEOTIDE SEQUENCE [LARGE SCALE GENOMIC DNA]</scope>
</reference>
<evidence type="ECO:0000256" key="7">
    <source>
        <dbReference type="ARBA" id="ARBA00023212"/>
    </source>
</evidence>
<evidence type="ECO:0000256" key="9">
    <source>
        <dbReference type="SAM" id="MobiDB-lite"/>
    </source>
</evidence>
<dbReference type="Pfam" id="PF03999">
    <property type="entry name" value="MAP65_ASE1"/>
    <property type="match status" value="1"/>
</dbReference>
<keyword evidence="5" id="KW-0597">Phosphoprotein</keyword>
<evidence type="ECO:0000256" key="2">
    <source>
        <dbReference type="ARBA" id="ARBA00004245"/>
    </source>
</evidence>
<evidence type="ECO:0000256" key="5">
    <source>
        <dbReference type="ARBA" id="ARBA00022553"/>
    </source>
</evidence>
<evidence type="ECO:0000256" key="8">
    <source>
        <dbReference type="ARBA" id="ARBA00023242"/>
    </source>
</evidence>
<comment type="caution">
    <text evidence="10">The sequence shown here is derived from an EMBL/GenBank/DDBJ whole genome shotgun (WGS) entry which is preliminary data.</text>
</comment>
<evidence type="ECO:0000256" key="4">
    <source>
        <dbReference type="ARBA" id="ARBA00022490"/>
    </source>
</evidence>
<evidence type="ECO:0000256" key="1">
    <source>
        <dbReference type="ARBA" id="ARBA00004123"/>
    </source>
</evidence>
<keyword evidence="7" id="KW-0206">Cytoskeleton</keyword>
<accession>A0ABC8T727</accession>
<keyword evidence="4" id="KW-0963">Cytoplasm</keyword>
<dbReference type="PANTHER" id="PTHR19321">
    <property type="entry name" value="PROTEIN REGULATOR OF CYTOKINESIS 1 PRC1-RELATED"/>
    <property type="match status" value="1"/>
</dbReference>
<evidence type="ECO:0000256" key="6">
    <source>
        <dbReference type="ARBA" id="ARBA00022701"/>
    </source>
</evidence>
<dbReference type="FunFam" id="1.20.58.1520:FF:000002">
    <property type="entry name" value="65-kDa microtubule-associated protein 6"/>
    <property type="match status" value="1"/>
</dbReference>
<evidence type="ECO:0000256" key="3">
    <source>
        <dbReference type="ARBA" id="ARBA00006187"/>
    </source>
</evidence>
<dbReference type="EMBL" id="CAUOFW020004349">
    <property type="protein sequence ID" value="CAK9165218.1"/>
    <property type="molecule type" value="Genomic_DNA"/>
</dbReference>
<evidence type="ECO:0008006" key="12">
    <source>
        <dbReference type="Google" id="ProtNLM"/>
    </source>
</evidence>
<evidence type="ECO:0000313" key="10">
    <source>
        <dbReference type="EMBL" id="CAK9165218.1"/>
    </source>
</evidence>
<feature type="region of interest" description="Disordered" evidence="9">
    <location>
        <begin position="497"/>
        <end position="517"/>
    </location>
</feature>
<dbReference type="AlphaFoldDB" id="A0ABC8T727"/>
<dbReference type="PANTHER" id="PTHR19321:SF7">
    <property type="entry name" value="65-KDA MICROTUBULE-ASSOCIATED PROTEIN 3"/>
    <property type="match status" value="1"/>
</dbReference>
<comment type="subcellular location">
    <subcellularLocation>
        <location evidence="2">Cytoplasm</location>
        <location evidence="2">Cytoskeleton</location>
    </subcellularLocation>
    <subcellularLocation>
        <location evidence="1">Nucleus</location>
    </subcellularLocation>
</comment>
<feature type="region of interest" description="Disordered" evidence="9">
    <location>
        <begin position="614"/>
        <end position="638"/>
    </location>
</feature>
<dbReference type="Proteomes" id="UP001642360">
    <property type="component" value="Unassembled WGS sequence"/>
</dbReference>
<sequence>MYNHHNDPPSHMETTCGSLLSELQKIWDEVGEPDVERDTMLLELEQECLEAYRRKVDQANRCRAQMRQAVADSEAELAYLCAALGERPVHIRKFEQSTASLKKELELITPQLDEMRKRKNERRRQFVEILDQIHNISKELCRSTEDNLFTMAIDESDLSLKQLEELQRQSVTLQKEKGDRLKQVLDHLNTLESLCLVLGTDFKHTVSEIHPTLDGSSSTKNISVDTIERLAAAICSLKEVKIQRMQRLQDLATTMVELWCLMDTPIQEQQKFQNVTQNIGASEDEISEPNILSLEFINFAEAEVLRLQQIKSSKIKEVLLKKKLDLEELCRTAHMVAKAHAQDYSVEAVECGALDPSYLLEQIELQISKVKEEAFSRTDILEKIEKWLAACEEECWLEEYNRDDNRYNAGRGTHLILKRAEKARALVNKIPAMVETLTAKARTWEKERGVEFSYDGVRLLSMLEQYSVLKQEKEQERQRQRDQKRLQGLLIAEQEALFGSKPSPTKSGKKVSRPSMGGSYNNRFSLGGAMLQIANAEKIGHSSSILKKSNRVKQQTFQNQSLSSAKRNLDATGLAGKQHSFNSSNTQEIKSAPLRKPLSPVSSALLSNVNIQNGIRTEHEPLKRTPPNSKTPEATPTKEISVVDEEISTPRTMPIPMPPTPSTVSVAMQTAMTPATPCFPLGEDIEFSFEESRFGFVLPKTNLKPLD</sequence>
<dbReference type="GO" id="GO:0005634">
    <property type="term" value="C:nucleus"/>
    <property type="evidence" value="ECO:0007669"/>
    <property type="project" value="UniProtKB-SubCell"/>
</dbReference>
<keyword evidence="6" id="KW-0493">Microtubule</keyword>
<keyword evidence="11" id="KW-1185">Reference proteome</keyword>
<organism evidence="10 11">
    <name type="scientific">Ilex paraguariensis</name>
    <name type="common">yerba mate</name>
    <dbReference type="NCBI Taxonomy" id="185542"/>
    <lineage>
        <taxon>Eukaryota</taxon>
        <taxon>Viridiplantae</taxon>
        <taxon>Streptophyta</taxon>
        <taxon>Embryophyta</taxon>
        <taxon>Tracheophyta</taxon>
        <taxon>Spermatophyta</taxon>
        <taxon>Magnoliopsida</taxon>
        <taxon>eudicotyledons</taxon>
        <taxon>Gunneridae</taxon>
        <taxon>Pentapetalae</taxon>
        <taxon>asterids</taxon>
        <taxon>campanulids</taxon>
        <taxon>Aquifoliales</taxon>
        <taxon>Aquifoliaceae</taxon>
        <taxon>Ilex</taxon>
    </lineage>
</organism>
<dbReference type="InterPro" id="IPR007145">
    <property type="entry name" value="MAP65_Ase1_PRC1"/>
</dbReference>
<evidence type="ECO:0000313" key="11">
    <source>
        <dbReference type="Proteomes" id="UP001642360"/>
    </source>
</evidence>
<keyword evidence="8" id="KW-0539">Nucleus</keyword>
<gene>
    <name evidence="10" type="ORF">ILEXP_LOCUS34374</name>
</gene>
<dbReference type="GO" id="GO:0005874">
    <property type="term" value="C:microtubule"/>
    <property type="evidence" value="ECO:0007669"/>
    <property type="project" value="UniProtKB-KW"/>
</dbReference>
<protein>
    <recommendedName>
        <fullName evidence="12">65-kDa microtubule-associated protein 3-like</fullName>
    </recommendedName>
</protein>
<comment type="similarity">
    <text evidence="3">Belongs to the MAP65/ASE1 family.</text>
</comment>
<proteinExistence type="inferred from homology"/>